<keyword evidence="6" id="KW-1185">Reference proteome</keyword>
<gene>
    <name evidence="5" type="ORF">QTN47_11090</name>
</gene>
<comment type="caution">
    <text evidence="5">The sequence shown here is derived from an EMBL/GenBank/DDBJ whole genome shotgun (WGS) entry which is preliminary data.</text>
</comment>
<keyword evidence="2" id="KW-0808">Transferase</keyword>
<dbReference type="RefSeq" id="WP_369329451.1">
    <property type="nucleotide sequence ID" value="NZ_JAULBC010000003.1"/>
</dbReference>
<evidence type="ECO:0000313" key="5">
    <source>
        <dbReference type="EMBL" id="MEX6688044.1"/>
    </source>
</evidence>
<organism evidence="5 6">
    <name type="scientific">Danxiaibacter flavus</name>
    <dbReference type="NCBI Taxonomy" id="3049108"/>
    <lineage>
        <taxon>Bacteria</taxon>
        <taxon>Pseudomonadati</taxon>
        <taxon>Bacteroidota</taxon>
        <taxon>Chitinophagia</taxon>
        <taxon>Chitinophagales</taxon>
        <taxon>Chitinophagaceae</taxon>
        <taxon>Danxiaibacter</taxon>
    </lineage>
</organism>
<feature type="domain" description="HipA-like C-terminal" evidence="4">
    <location>
        <begin position="55"/>
        <end position="274"/>
    </location>
</feature>
<accession>A0ABV3ZDT5</accession>
<protein>
    <submittedName>
        <fullName evidence="5">HipA domain-containing protein</fullName>
    </submittedName>
</protein>
<keyword evidence="3" id="KW-0418">Kinase</keyword>
<evidence type="ECO:0000256" key="1">
    <source>
        <dbReference type="ARBA" id="ARBA00010164"/>
    </source>
</evidence>
<evidence type="ECO:0000256" key="2">
    <source>
        <dbReference type="ARBA" id="ARBA00022679"/>
    </source>
</evidence>
<evidence type="ECO:0000313" key="6">
    <source>
        <dbReference type="Proteomes" id="UP001560573"/>
    </source>
</evidence>
<dbReference type="Proteomes" id="UP001560573">
    <property type="component" value="Unassembled WGS sequence"/>
</dbReference>
<dbReference type="Pfam" id="PF07804">
    <property type="entry name" value="HipA_C"/>
    <property type="match status" value="1"/>
</dbReference>
<dbReference type="InterPro" id="IPR012893">
    <property type="entry name" value="HipA-like_C"/>
</dbReference>
<dbReference type="EMBL" id="JAULBC010000003">
    <property type="protein sequence ID" value="MEX6688044.1"/>
    <property type="molecule type" value="Genomic_DNA"/>
</dbReference>
<evidence type="ECO:0000256" key="3">
    <source>
        <dbReference type="ARBA" id="ARBA00022777"/>
    </source>
</evidence>
<comment type="similarity">
    <text evidence="1">Belongs to the HipA Ser/Thr kinase family.</text>
</comment>
<reference evidence="5 6" key="1">
    <citation type="submission" date="2023-07" db="EMBL/GenBank/DDBJ databases">
        <authorList>
            <person name="Lian W.-H."/>
        </authorList>
    </citation>
    <scope>NUCLEOTIDE SEQUENCE [LARGE SCALE GENOMIC DNA]</scope>
    <source>
        <strain evidence="5 6">SYSU DXS3180</strain>
    </source>
</reference>
<evidence type="ECO:0000259" key="4">
    <source>
        <dbReference type="Pfam" id="PF07804"/>
    </source>
</evidence>
<sequence>MNMSNCWFCYKDAGDKEYHERCSKKFFGTVQAPELELTSGLLKKLAEKTINQRIAITGVQPKLSVSLQKNKEQNRLTIVGLWGEYILKPQHDNYPIMPETEDLTMHIAELFKIPVCEHALLRTTDNHLVYIAKRFDRTKKQKIHVEDLCQLSGFLTENKYKGSYEKTGKVILQYCTDAGLAALTYFELVLFSYLSGNNDMHLKNFSIVHLEDSIALSPAYDLLNVNLVNPKDEDDLGLTLNGKKRKIKLSDFEQLRIALGIGEKVFQNTVKKFKSKNPQVHDLIMSSFLPDEMKTRYWEIWLSKQTILG</sequence>
<dbReference type="PANTHER" id="PTHR37419:SF1">
    <property type="entry name" value="SERINE_THREONINE-PROTEIN KINASE TOXIN HIPA"/>
    <property type="match status" value="1"/>
</dbReference>
<name>A0ABV3ZDT5_9BACT</name>
<dbReference type="PANTHER" id="PTHR37419">
    <property type="entry name" value="SERINE/THREONINE-PROTEIN KINASE TOXIN HIPA"/>
    <property type="match status" value="1"/>
</dbReference>
<dbReference type="Gene3D" id="1.10.1070.20">
    <property type="match status" value="1"/>
</dbReference>
<proteinExistence type="inferred from homology"/>
<dbReference type="InterPro" id="IPR052028">
    <property type="entry name" value="HipA_Ser/Thr_kinase"/>
</dbReference>